<reference evidence="3" key="1">
    <citation type="submission" date="2020-04" db="EMBL/GenBank/DDBJ databases">
        <authorList>
            <person name="Zhang T."/>
        </authorList>
    </citation>
    <scope>NUCLEOTIDE SEQUENCE</scope>
    <source>
        <strain evidence="3">HKST-UBA11</strain>
    </source>
</reference>
<keyword evidence="2" id="KW-0732">Signal</keyword>
<sequence length="312" mass="34126">MKNCHIQKILRFTCAIILFAGIFTQNSNYRAFGQTNSLDLSTQMYSTGEELTNPYVPFNIFISNVAATSFTVNWLTSAPSEGSVIWGSDPENLTKQTLDIRDKTGTQELRFTHSVLISDSSLSQSNPLYFKIISDDLLISNSGESFSYFPPEALSSPPSPTSQDGTIVDENNTVVEGDDYLIIGQLGVDSLWVTTTLQKDNSGNWNLPIGGILMKNFETYAEISEPLLLQVFGNNNSFGTASVLASEDVINVMVLEDIPSTITTTPTPIIEPTSSPEEIPPSESSNFEYIVIGILGLGSLINILLILKTTRK</sequence>
<accession>A0A955L9C0</accession>
<keyword evidence="1" id="KW-1133">Transmembrane helix</keyword>
<evidence type="ECO:0000256" key="1">
    <source>
        <dbReference type="SAM" id="Phobius"/>
    </source>
</evidence>
<dbReference type="GO" id="GO:0046872">
    <property type="term" value="F:metal ion binding"/>
    <property type="evidence" value="ECO:0007669"/>
    <property type="project" value="InterPro"/>
</dbReference>
<keyword evidence="1" id="KW-0812">Transmembrane</keyword>
<organism evidence="3 4">
    <name type="scientific">Candidatus Dojkabacteria bacterium</name>
    <dbReference type="NCBI Taxonomy" id="2099670"/>
    <lineage>
        <taxon>Bacteria</taxon>
        <taxon>Candidatus Dojkabacteria</taxon>
    </lineage>
</organism>
<dbReference type="InterPro" id="IPR008963">
    <property type="entry name" value="Purple_acid_Pase-like_N"/>
</dbReference>
<reference evidence="3" key="2">
    <citation type="journal article" date="2021" name="Microbiome">
        <title>Successional dynamics and alternative stable states in a saline activated sludge microbial community over 9 years.</title>
        <authorList>
            <person name="Wang Y."/>
            <person name="Ye J."/>
            <person name="Ju F."/>
            <person name="Liu L."/>
            <person name="Boyd J.A."/>
            <person name="Deng Y."/>
            <person name="Parks D.H."/>
            <person name="Jiang X."/>
            <person name="Yin X."/>
            <person name="Woodcroft B.J."/>
            <person name="Tyson G.W."/>
            <person name="Hugenholtz P."/>
            <person name="Polz M.F."/>
            <person name="Zhang T."/>
        </authorList>
    </citation>
    <scope>NUCLEOTIDE SEQUENCE</scope>
    <source>
        <strain evidence="3">HKST-UBA11</strain>
    </source>
</reference>
<evidence type="ECO:0008006" key="5">
    <source>
        <dbReference type="Google" id="ProtNLM"/>
    </source>
</evidence>
<comment type="caution">
    <text evidence="3">The sequence shown here is derived from an EMBL/GenBank/DDBJ whole genome shotgun (WGS) entry which is preliminary data.</text>
</comment>
<feature type="signal peptide" evidence="2">
    <location>
        <begin position="1"/>
        <end position="20"/>
    </location>
</feature>
<evidence type="ECO:0000313" key="3">
    <source>
        <dbReference type="EMBL" id="MCA9385923.1"/>
    </source>
</evidence>
<gene>
    <name evidence="3" type="ORF">KC717_04720</name>
</gene>
<name>A0A955L9C0_9BACT</name>
<dbReference type="Proteomes" id="UP000754563">
    <property type="component" value="Unassembled WGS sequence"/>
</dbReference>
<dbReference type="EMBL" id="JAGQLH010000057">
    <property type="protein sequence ID" value="MCA9385923.1"/>
    <property type="molecule type" value="Genomic_DNA"/>
</dbReference>
<evidence type="ECO:0000256" key="2">
    <source>
        <dbReference type="SAM" id="SignalP"/>
    </source>
</evidence>
<proteinExistence type="predicted"/>
<dbReference type="AlphaFoldDB" id="A0A955L9C0"/>
<evidence type="ECO:0000313" key="4">
    <source>
        <dbReference type="Proteomes" id="UP000754563"/>
    </source>
</evidence>
<feature type="transmembrane region" description="Helical" evidence="1">
    <location>
        <begin position="289"/>
        <end position="307"/>
    </location>
</feature>
<feature type="chain" id="PRO_5037700278" description="S-layer family duplication domain-containing protein" evidence="2">
    <location>
        <begin position="21"/>
        <end position="312"/>
    </location>
</feature>
<protein>
    <recommendedName>
        <fullName evidence="5">S-layer family duplication domain-containing protein</fullName>
    </recommendedName>
</protein>
<dbReference type="SUPFAM" id="SSF49363">
    <property type="entry name" value="Purple acid phosphatase, N-terminal domain"/>
    <property type="match status" value="1"/>
</dbReference>
<dbReference type="GO" id="GO:0003993">
    <property type="term" value="F:acid phosphatase activity"/>
    <property type="evidence" value="ECO:0007669"/>
    <property type="project" value="InterPro"/>
</dbReference>
<keyword evidence="1" id="KW-0472">Membrane</keyword>